<feature type="binding site" evidence="14">
    <location>
        <position position="146"/>
    </location>
    <ligand>
        <name>L-threonine</name>
        <dbReference type="ChEBI" id="CHEBI:57926"/>
    </ligand>
</feature>
<evidence type="ECO:0000313" key="17">
    <source>
        <dbReference type="Proteomes" id="UP000192727"/>
    </source>
</evidence>
<dbReference type="RefSeq" id="WP_083040115.1">
    <property type="nucleotide sequence ID" value="NZ_CP020557.1"/>
</dbReference>
<feature type="binding site" evidence="14">
    <location>
        <position position="148"/>
    </location>
    <ligand>
        <name>ATP</name>
        <dbReference type="ChEBI" id="CHEBI:30616"/>
    </ligand>
</feature>
<dbReference type="InterPro" id="IPR005145">
    <property type="entry name" value="Sua5_C"/>
</dbReference>
<dbReference type="GO" id="GO:0005524">
    <property type="term" value="F:ATP binding"/>
    <property type="evidence" value="ECO:0007669"/>
    <property type="project" value="UniProtKB-UniRule"/>
</dbReference>
<feature type="domain" description="YrdC-like" evidence="15">
    <location>
        <begin position="17"/>
        <end position="204"/>
    </location>
</feature>
<dbReference type="SUPFAM" id="SSF55821">
    <property type="entry name" value="YrdC/RibB"/>
    <property type="match status" value="1"/>
</dbReference>
<evidence type="ECO:0000256" key="14">
    <source>
        <dbReference type="PIRSR" id="PIRSR004930-1"/>
    </source>
</evidence>
<dbReference type="GO" id="GO:0003725">
    <property type="term" value="F:double-stranded RNA binding"/>
    <property type="evidence" value="ECO:0007669"/>
    <property type="project" value="UniProtKB-UniRule"/>
</dbReference>
<feature type="binding site" evidence="14">
    <location>
        <position position="156"/>
    </location>
    <ligand>
        <name>ATP</name>
        <dbReference type="ChEBI" id="CHEBI:30616"/>
    </ligand>
</feature>
<organism evidence="16 17">
    <name type="scientific">Paenibacillus larvae subsp. pulvifaciens</name>
    <dbReference type="NCBI Taxonomy" id="1477"/>
    <lineage>
        <taxon>Bacteria</taxon>
        <taxon>Bacillati</taxon>
        <taxon>Bacillota</taxon>
        <taxon>Bacilli</taxon>
        <taxon>Bacillales</taxon>
        <taxon>Paenibacillaceae</taxon>
        <taxon>Paenibacillus</taxon>
    </lineage>
</organism>
<dbReference type="GO" id="GO:0005737">
    <property type="term" value="C:cytoplasm"/>
    <property type="evidence" value="ECO:0007669"/>
    <property type="project" value="UniProtKB-SubCell"/>
</dbReference>
<gene>
    <name evidence="16" type="ORF">B7C51_12230</name>
</gene>
<evidence type="ECO:0000256" key="8">
    <source>
        <dbReference type="ARBA" id="ARBA00022695"/>
    </source>
</evidence>
<dbReference type="AlphaFoldDB" id="A0A1V0UTS0"/>
<dbReference type="NCBIfam" id="TIGR00057">
    <property type="entry name" value="L-threonylcarbamoyladenylate synthase"/>
    <property type="match status" value="1"/>
</dbReference>
<feature type="binding site" evidence="14">
    <location>
        <position position="240"/>
    </location>
    <ligand>
        <name>ATP</name>
        <dbReference type="ChEBI" id="CHEBI:30616"/>
    </ligand>
</feature>
<evidence type="ECO:0000256" key="10">
    <source>
        <dbReference type="ARBA" id="ARBA00022840"/>
    </source>
</evidence>
<evidence type="ECO:0000256" key="3">
    <source>
        <dbReference type="ARBA" id="ARBA00012584"/>
    </source>
</evidence>
<dbReference type="InterPro" id="IPR017945">
    <property type="entry name" value="DHBP_synth_RibB-like_a/b_dom"/>
</dbReference>
<dbReference type="EMBL" id="CP020557">
    <property type="protein sequence ID" value="ARF68410.1"/>
    <property type="molecule type" value="Genomic_DNA"/>
</dbReference>
<name>A0A1V0UTS0_9BACL</name>
<keyword evidence="8 13" id="KW-0548">Nucleotidyltransferase</keyword>
<comment type="similarity">
    <text evidence="2 13">Belongs to the SUA5 family.</text>
</comment>
<keyword evidence="10 13" id="KW-0067">ATP-binding</keyword>
<dbReference type="FunFam" id="3.90.870.10:FF:000008">
    <property type="entry name" value="Threonylcarbamoyl-AMP synthase"/>
    <property type="match status" value="1"/>
</dbReference>
<feature type="binding site" evidence="14">
    <location>
        <position position="66"/>
    </location>
    <ligand>
        <name>ATP</name>
        <dbReference type="ChEBI" id="CHEBI:30616"/>
    </ligand>
</feature>
<proteinExistence type="inferred from homology"/>
<dbReference type="GO" id="GO:0000049">
    <property type="term" value="F:tRNA binding"/>
    <property type="evidence" value="ECO:0007669"/>
    <property type="project" value="TreeGrafter"/>
</dbReference>
<protein>
    <recommendedName>
        <fullName evidence="4 13">Threonylcarbamoyl-AMP synthase</fullName>
        <shortName evidence="13">TC-AMP synthase</shortName>
        <ecNumber evidence="3 13">2.7.7.87</ecNumber>
    </recommendedName>
    <alternativeName>
        <fullName evidence="11 13">L-threonylcarbamoyladenylate synthase</fullName>
    </alternativeName>
</protein>
<evidence type="ECO:0000256" key="4">
    <source>
        <dbReference type="ARBA" id="ARBA00015492"/>
    </source>
</evidence>
<comment type="function">
    <text evidence="13">Required for the formation of a threonylcarbamoyl group on adenosine at position 37 (t(6)A37) in tRNAs that read codons beginning with adenine.</text>
</comment>
<evidence type="ECO:0000259" key="15">
    <source>
        <dbReference type="PROSITE" id="PS51163"/>
    </source>
</evidence>
<dbReference type="Gene3D" id="3.40.50.11030">
    <property type="entry name" value="Threonylcarbamoyl-AMP synthase, C-terminal domain"/>
    <property type="match status" value="1"/>
</dbReference>
<evidence type="ECO:0000256" key="11">
    <source>
        <dbReference type="ARBA" id="ARBA00029774"/>
    </source>
</evidence>
<dbReference type="Gene3D" id="3.90.870.10">
    <property type="entry name" value="DHBP synthase"/>
    <property type="match status" value="1"/>
</dbReference>
<feature type="binding site" evidence="14">
    <location>
        <position position="200"/>
    </location>
    <ligand>
        <name>ATP</name>
        <dbReference type="ChEBI" id="CHEBI:30616"/>
    </ligand>
</feature>
<reference evidence="16 17" key="1">
    <citation type="submission" date="2017-03" db="EMBL/GenBank/DDBJ databases">
        <title>Paenibacillus larvae genome sequencing.</title>
        <authorList>
            <person name="Dingman D.W."/>
        </authorList>
    </citation>
    <scope>NUCLEOTIDE SEQUENCE [LARGE SCALE GENOMIC DNA]</scope>
    <source>
        <strain evidence="16 17">SAG 10367</strain>
    </source>
</reference>
<dbReference type="PANTHER" id="PTHR17490:SF16">
    <property type="entry name" value="THREONYLCARBAMOYL-AMP SYNTHASE"/>
    <property type="match status" value="1"/>
</dbReference>
<dbReference type="PROSITE" id="PS51163">
    <property type="entry name" value="YRDC"/>
    <property type="match status" value="1"/>
</dbReference>
<accession>A0A1V0UTS0</accession>
<dbReference type="InterPro" id="IPR050156">
    <property type="entry name" value="TC-AMP_synthase_SUA5"/>
</dbReference>
<evidence type="ECO:0000256" key="1">
    <source>
        <dbReference type="ARBA" id="ARBA00004496"/>
    </source>
</evidence>
<dbReference type="InterPro" id="IPR010923">
    <property type="entry name" value="T(6)A37_SUA5"/>
</dbReference>
<feature type="binding site" evidence="14">
    <location>
        <position position="39"/>
    </location>
    <ligand>
        <name>L-threonine</name>
        <dbReference type="ChEBI" id="CHEBI:57926"/>
    </ligand>
</feature>
<keyword evidence="9 13" id="KW-0547">Nucleotide-binding</keyword>
<dbReference type="GO" id="GO:0008033">
    <property type="term" value="P:tRNA processing"/>
    <property type="evidence" value="ECO:0007669"/>
    <property type="project" value="UniProtKB-KW"/>
</dbReference>
<dbReference type="PIRSF" id="PIRSF004930">
    <property type="entry name" value="Tln_factor_SUA5"/>
    <property type="match status" value="1"/>
</dbReference>
<sequence length="352" mass="37230">MTLHWKIDENAATPASLKAVREAAALLREGKTVAFPTETVYGLGADAAQTEAVRAIFTAKGRPSDNPLIVHIADCKQLEDLVSGVPEVLVPLMDACWPGPLTLILPVRPDAVSPLVTAGLDTVGIRIPDHPVALALLREAGIPIAAPSANSSGRPSPTKASHVLEDLDGCIGGIIDGGAAGVGIESTVLQWKDGVVHVLRPGGISLEQLQVLLPGVPLREPASSEHVEAPRAPGMKYTHYAPAGKLLLVQGSPASRVHQWMNGQLALAKGRGERTGVLTFEEHRTCFEADYVSVCGSLANPDTIARCLYDGLRSFDEHDITYILAETCPEEGIGQAVMNRLLKAAGHHIVQI</sequence>
<feature type="binding site" evidence="14">
    <location>
        <position position="71"/>
    </location>
    <ligand>
        <name>L-threonine</name>
        <dbReference type="ChEBI" id="CHEBI:57926"/>
    </ligand>
</feature>
<dbReference type="GO" id="GO:0061710">
    <property type="term" value="F:L-threonylcarbamoyladenylate synthase"/>
    <property type="evidence" value="ECO:0007669"/>
    <property type="project" value="UniProtKB-EC"/>
</dbReference>
<keyword evidence="7 13" id="KW-0819">tRNA processing</keyword>
<feature type="binding site" evidence="14">
    <location>
        <position position="122"/>
    </location>
    <ligand>
        <name>L-threonine</name>
        <dbReference type="ChEBI" id="CHEBI:57926"/>
    </ligand>
</feature>
<evidence type="ECO:0000256" key="2">
    <source>
        <dbReference type="ARBA" id="ARBA00007663"/>
    </source>
</evidence>
<evidence type="ECO:0000256" key="5">
    <source>
        <dbReference type="ARBA" id="ARBA00022490"/>
    </source>
</evidence>
<evidence type="ECO:0000256" key="12">
    <source>
        <dbReference type="ARBA" id="ARBA00048366"/>
    </source>
</evidence>
<dbReference type="InterPro" id="IPR006070">
    <property type="entry name" value="Sua5-like_dom"/>
</dbReference>
<evidence type="ECO:0000256" key="9">
    <source>
        <dbReference type="ARBA" id="ARBA00022741"/>
    </source>
</evidence>
<evidence type="ECO:0000313" key="16">
    <source>
        <dbReference type="EMBL" id="ARF68410.1"/>
    </source>
</evidence>
<dbReference type="Proteomes" id="UP000192727">
    <property type="component" value="Chromosome"/>
</dbReference>
<evidence type="ECO:0000256" key="6">
    <source>
        <dbReference type="ARBA" id="ARBA00022679"/>
    </source>
</evidence>
<keyword evidence="5 13" id="KW-0963">Cytoplasm</keyword>
<feature type="binding site" evidence="14">
    <location>
        <position position="126"/>
    </location>
    <ligand>
        <name>L-threonine</name>
        <dbReference type="ChEBI" id="CHEBI:57926"/>
    </ligand>
</feature>
<feature type="binding site" evidence="14">
    <location>
        <position position="62"/>
    </location>
    <ligand>
        <name>ATP</name>
        <dbReference type="ChEBI" id="CHEBI:30616"/>
    </ligand>
</feature>
<comment type="catalytic activity">
    <reaction evidence="12 13">
        <text>L-threonine + hydrogencarbonate + ATP = L-threonylcarbamoyladenylate + diphosphate + H2O</text>
        <dbReference type="Rhea" id="RHEA:36407"/>
        <dbReference type="ChEBI" id="CHEBI:15377"/>
        <dbReference type="ChEBI" id="CHEBI:17544"/>
        <dbReference type="ChEBI" id="CHEBI:30616"/>
        <dbReference type="ChEBI" id="CHEBI:33019"/>
        <dbReference type="ChEBI" id="CHEBI:57926"/>
        <dbReference type="ChEBI" id="CHEBI:73682"/>
        <dbReference type="EC" id="2.7.7.87"/>
    </reaction>
</comment>
<dbReference type="Pfam" id="PF03481">
    <property type="entry name" value="Sua5_C"/>
    <property type="match status" value="1"/>
</dbReference>
<evidence type="ECO:0000256" key="13">
    <source>
        <dbReference type="PIRNR" id="PIRNR004930"/>
    </source>
</evidence>
<feature type="binding site" evidence="14">
    <location>
        <position position="186"/>
    </location>
    <ligand>
        <name>L-threonine</name>
        <dbReference type="ChEBI" id="CHEBI:57926"/>
    </ligand>
</feature>
<dbReference type="GO" id="GO:0006450">
    <property type="term" value="P:regulation of translational fidelity"/>
    <property type="evidence" value="ECO:0007669"/>
    <property type="project" value="TreeGrafter"/>
</dbReference>
<dbReference type="Pfam" id="PF01300">
    <property type="entry name" value="Sua5_yciO_yrdC"/>
    <property type="match status" value="1"/>
</dbReference>
<dbReference type="InterPro" id="IPR038385">
    <property type="entry name" value="Sua5/YwlC_C"/>
</dbReference>
<dbReference type="PANTHER" id="PTHR17490">
    <property type="entry name" value="SUA5"/>
    <property type="match status" value="1"/>
</dbReference>
<comment type="subcellular location">
    <subcellularLocation>
        <location evidence="1 13">Cytoplasm</location>
    </subcellularLocation>
</comment>
<evidence type="ECO:0000256" key="7">
    <source>
        <dbReference type="ARBA" id="ARBA00022694"/>
    </source>
</evidence>
<dbReference type="EC" id="2.7.7.87" evidence="3 13"/>
<keyword evidence="6 13" id="KW-0808">Transferase</keyword>